<protein>
    <submittedName>
        <fullName evidence="1">Uncharacterized protein</fullName>
    </submittedName>
</protein>
<evidence type="ECO:0000313" key="2">
    <source>
        <dbReference type="Proteomes" id="UP001060414"/>
    </source>
</evidence>
<dbReference type="Proteomes" id="UP001060414">
    <property type="component" value="Chromosome"/>
</dbReference>
<reference evidence="1" key="1">
    <citation type="journal article" date="2022" name="Environ. Microbiol.">
        <title>Geoalkalibacter halelectricus SAP #1 sp. nov. possessing extracellular electron transfer and mineral#reducing capabilities from a haloalkaline environment.</title>
        <authorList>
            <person name="Yadav S."/>
            <person name="Singh R."/>
            <person name="Sundharam S.S."/>
            <person name="Chaudhary S."/>
            <person name="Krishnamurthi S."/>
            <person name="Patil S.A."/>
        </authorList>
    </citation>
    <scope>NUCLEOTIDE SEQUENCE</scope>
    <source>
        <strain evidence="1">SAP-1</strain>
    </source>
</reference>
<sequence length="71" mass="7983">MKSRSQVTCPNCFGVEHREILATATSRNILKEDESATAAKKTRSQPDREGTLIKMFCNRCGHELTMRGNRA</sequence>
<dbReference type="RefSeq" id="WP_260749611.1">
    <property type="nucleotide sequence ID" value="NZ_CP092109.1"/>
</dbReference>
<accession>A0ABY5ZQ36</accession>
<keyword evidence="2" id="KW-1185">Reference proteome</keyword>
<dbReference type="EMBL" id="CP092109">
    <property type="protein sequence ID" value="UWZ81238.1"/>
    <property type="molecule type" value="Genomic_DNA"/>
</dbReference>
<gene>
    <name evidence="1" type="ORF">L9S41_07570</name>
</gene>
<name>A0ABY5ZQ36_9BACT</name>
<evidence type="ECO:0000313" key="1">
    <source>
        <dbReference type="EMBL" id="UWZ81238.1"/>
    </source>
</evidence>
<organism evidence="1 2">
    <name type="scientific">Geoalkalibacter halelectricus</name>
    <dbReference type="NCBI Taxonomy" id="2847045"/>
    <lineage>
        <taxon>Bacteria</taxon>
        <taxon>Pseudomonadati</taxon>
        <taxon>Thermodesulfobacteriota</taxon>
        <taxon>Desulfuromonadia</taxon>
        <taxon>Desulfuromonadales</taxon>
        <taxon>Geoalkalibacteraceae</taxon>
        <taxon>Geoalkalibacter</taxon>
    </lineage>
</organism>
<proteinExistence type="predicted"/>